<evidence type="ECO:0000313" key="1">
    <source>
        <dbReference type="EMBL" id="MBM7587719.1"/>
    </source>
</evidence>
<dbReference type="Gene3D" id="2.30.110.10">
    <property type="entry name" value="Electron Transport, Fmn-binding Protein, Chain A"/>
    <property type="match status" value="1"/>
</dbReference>
<dbReference type="Proteomes" id="UP001646157">
    <property type="component" value="Unassembled WGS sequence"/>
</dbReference>
<dbReference type="InterPro" id="IPR007396">
    <property type="entry name" value="TR_PAI2-type"/>
</dbReference>
<organism evidence="1 2">
    <name type="scientific">Rossellomorea pakistanensis</name>
    <dbReference type="NCBI Taxonomy" id="992288"/>
    <lineage>
        <taxon>Bacteria</taxon>
        <taxon>Bacillati</taxon>
        <taxon>Bacillota</taxon>
        <taxon>Bacilli</taxon>
        <taxon>Bacillales</taxon>
        <taxon>Bacillaceae</taxon>
        <taxon>Rossellomorea</taxon>
    </lineage>
</organism>
<reference evidence="1 2" key="1">
    <citation type="submission" date="2021-01" db="EMBL/GenBank/DDBJ databases">
        <title>Genomic Encyclopedia of Type Strains, Phase IV (KMG-IV): sequencing the most valuable type-strain genomes for metagenomic binning, comparative biology and taxonomic classification.</title>
        <authorList>
            <person name="Goeker M."/>
        </authorList>
    </citation>
    <scope>NUCLEOTIDE SEQUENCE [LARGE SCALE GENOMIC DNA]</scope>
    <source>
        <strain evidence="1 2">DSM 24834</strain>
    </source>
</reference>
<dbReference type="PANTHER" id="PTHR35802:SF1">
    <property type="entry name" value="PROTEASE SYNTHASE AND SPORULATION PROTEIN PAI 2"/>
    <property type="match status" value="1"/>
</dbReference>
<comment type="caution">
    <text evidence="1">The sequence shown here is derived from an EMBL/GenBank/DDBJ whole genome shotgun (WGS) entry which is preliminary data.</text>
</comment>
<dbReference type="PIRSF" id="PIRSF010372">
    <property type="entry name" value="PaiB"/>
    <property type="match status" value="1"/>
</dbReference>
<gene>
    <name evidence="1" type="ORF">JOC86_004293</name>
</gene>
<proteinExistence type="predicted"/>
<dbReference type="EMBL" id="JAFBDZ010000005">
    <property type="protein sequence ID" value="MBM7587719.1"/>
    <property type="molecule type" value="Genomic_DNA"/>
</dbReference>
<dbReference type="RefSeq" id="WP_205174884.1">
    <property type="nucleotide sequence ID" value="NZ_JAFBDZ010000005.1"/>
</dbReference>
<sequence length="205" mass="24056">MYIPKHFKNEEEASIVKFIEDHSFATLFSQHNGSPYATHLPLILTKEDRVLTGHFARPNLQWKDIEGQEVLAVFHGPHSYISPSWYETNKAVPTWNYEAVHVYGTIEIIENDDEELLLSMIEMVQKYEDQNSSYKINEIEKEFLEGMKKGVVGFKFKINKIEGKRKLSQNHSEHRQRRVIEHLEQISSDNARQIASLMRRNLEDK</sequence>
<protein>
    <submittedName>
        <fullName evidence="1">Transcriptional regulator</fullName>
    </submittedName>
</protein>
<evidence type="ECO:0000313" key="2">
    <source>
        <dbReference type="Proteomes" id="UP001646157"/>
    </source>
</evidence>
<accession>A0ABS2NIW9</accession>
<name>A0ABS2NIW9_9BACI</name>
<dbReference type="PANTHER" id="PTHR35802">
    <property type="entry name" value="PROTEASE SYNTHASE AND SPORULATION PROTEIN PAI 2"/>
    <property type="match status" value="1"/>
</dbReference>
<dbReference type="SUPFAM" id="SSF50475">
    <property type="entry name" value="FMN-binding split barrel"/>
    <property type="match status" value="1"/>
</dbReference>
<dbReference type="Pfam" id="PF04299">
    <property type="entry name" value="FMN_bind_2"/>
    <property type="match status" value="1"/>
</dbReference>
<dbReference type="InterPro" id="IPR012349">
    <property type="entry name" value="Split_barrel_FMN-bd"/>
</dbReference>
<keyword evidence="2" id="KW-1185">Reference proteome</keyword>